<proteinExistence type="predicted"/>
<gene>
    <name evidence="2" type="ORF">FPZ54_08820</name>
</gene>
<evidence type="ECO:0000313" key="3">
    <source>
        <dbReference type="Proteomes" id="UP000318055"/>
    </source>
</evidence>
<dbReference type="AlphaFoldDB" id="A0A518RL82"/>
<protein>
    <submittedName>
        <fullName evidence="2">EAL domain-containing protein</fullName>
    </submittedName>
</protein>
<dbReference type="EMBL" id="CP042239">
    <property type="protein sequence ID" value="QDX28184.1"/>
    <property type="molecule type" value="Genomic_DNA"/>
</dbReference>
<sequence>MDRLAPAEGIETEAERAIMQTLGCAVGQGYLFAVPLWTKRTSARCLATS</sequence>
<feature type="domain" description="EAL" evidence="1">
    <location>
        <begin position="1"/>
        <end position="49"/>
    </location>
</feature>
<organism evidence="2 3">
    <name type="scientific">Sphingomonas suaedae</name>
    <dbReference type="NCBI Taxonomy" id="2599297"/>
    <lineage>
        <taxon>Bacteria</taxon>
        <taxon>Pseudomonadati</taxon>
        <taxon>Pseudomonadota</taxon>
        <taxon>Alphaproteobacteria</taxon>
        <taxon>Sphingomonadales</taxon>
        <taxon>Sphingomonadaceae</taxon>
        <taxon>Sphingomonas</taxon>
    </lineage>
</organism>
<dbReference type="InterPro" id="IPR035919">
    <property type="entry name" value="EAL_sf"/>
</dbReference>
<dbReference type="Gene3D" id="3.20.20.450">
    <property type="entry name" value="EAL domain"/>
    <property type="match status" value="1"/>
</dbReference>
<dbReference type="SUPFAM" id="SSF141868">
    <property type="entry name" value="EAL domain-like"/>
    <property type="match status" value="1"/>
</dbReference>
<dbReference type="Proteomes" id="UP000318055">
    <property type="component" value="Chromosome"/>
</dbReference>
<dbReference type="PROSITE" id="PS50883">
    <property type="entry name" value="EAL"/>
    <property type="match status" value="1"/>
</dbReference>
<accession>A0A518RL82</accession>
<evidence type="ECO:0000313" key="2">
    <source>
        <dbReference type="EMBL" id="QDX28184.1"/>
    </source>
</evidence>
<reference evidence="2 3" key="1">
    <citation type="submission" date="2019-07" db="EMBL/GenBank/DDBJ databases">
        <title>Sphingomonas alkalisoli sp. nov., isolated from rhizosphere soil of Suaedae salsa.</title>
        <authorList>
            <person name="Zhang H."/>
            <person name="Xu L."/>
            <person name="Zhang J.-X."/>
            <person name="Sun J.-Q."/>
        </authorList>
    </citation>
    <scope>NUCLEOTIDE SEQUENCE [LARGE SCALE GENOMIC DNA]</scope>
    <source>
        <strain evidence="2 3">XS-10</strain>
    </source>
</reference>
<evidence type="ECO:0000259" key="1">
    <source>
        <dbReference type="PROSITE" id="PS50883"/>
    </source>
</evidence>
<name>A0A518RL82_9SPHN</name>
<dbReference type="OrthoDB" id="9814202at2"/>
<dbReference type="KEGG" id="ssua:FPZ54_08820"/>
<keyword evidence="3" id="KW-1185">Reference proteome</keyword>
<dbReference type="InterPro" id="IPR001633">
    <property type="entry name" value="EAL_dom"/>
</dbReference>